<organism evidence="3 4">
    <name type="scientific">Eumeta variegata</name>
    <name type="common">Bagworm moth</name>
    <name type="synonym">Eumeta japonica</name>
    <dbReference type="NCBI Taxonomy" id="151549"/>
    <lineage>
        <taxon>Eukaryota</taxon>
        <taxon>Metazoa</taxon>
        <taxon>Ecdysozoa</taxon>
        <taxon>Arthropoda</taxon>
        <taxon>Hexapoda</taxon>
        <taxon>Insecta</taxon>
        <taxon>Pterygota</taxon>
        <taxon>Neoptera</taxon>
        <taxon>Endopterygota</taxon>
        <taxon>Lepidoptera</taxon>
        <taxon>Glossata</taxon>
        <taxon>Ditrysia</taxon>
        <taxon>Tineoidea</taxon>
        <taxon>Psychidae</taxon>
        <taxon>Oiketicinae</taxon>
        <taxon>Eumeta</taxon>
    </lineage>
</organism>
<comment type="caution">
    <text evidence="3">The sequence shown here is derived from an EMBL/GenBank/DDBJ whole genome shotgun (WGS) entry which is preliminary data.</text>
</comment>
<evidence type="ECO:0000256" key="1">
    <source>
        <dbReference type="SAM" id="MobiDB-lite"/>
    </source>
</evidence>
<dbReference type="InterPro" id="IPR052560">
    <property type="entry name" value="RdDP_mobile_element"/>
</dbReference>
<dbReference type="GO" id="GO:0003964">
    <property type="term" value="F:RNA-directed DNA polymerase activity"/>
    <property type="evidence" value="ECO:0007669"/>
    <property type="project" value="UniProtKB-KW"/>
</dbReference>
<evidence type="ECO:0000259" key="2">
    <source>
        <dbReference type="Pfam" id="PF00078"/>
    </source>
</evidence>
<dbReference type="Pfam" id="PF00078">
    <property type="entry name" value="RVT_1"/>
    <property type="match status" value="1"/>
</dbReference>
<proteinExistence type="predicted"/>
<name>A0A4C1UKF8_EUMVA</name>
<keyword evidence="4" id="KW-1185">Reference proteome</keyword>
<dbReference type="Proteomes" id="UP000299102">
    <property type="component" value="Unassembled WGS sequence"/>
</dbReference>
<sequence>MCPTLQLCLITGCLTAISNEPRELAFPLQGTANPEGPETTNLGGAEGFRYTPPTLKPRPRTHKRYRKVSGLTACRPPRRYVIAFRASPFVLAHLHHPVPSSSMERRSHNRLSKPGKSYNVSSSYRPISLLSSLDKLYEKILETRLSNHLLNKGLIINAQSGFRPQHSRPQQDLRLVEHISEGFKRKHKTVAVIFDVAKAIDRVWPVITYACSAHANGTALNDLQIIQNNFSRRATDAQWYIKNLVLHRDLELPTISTYMKDASERFFSIAINHPNPLISSAASYEPPLANHFIRRLRKVLTDPPDDLTTKVEKLNNAFKDLEE</sequence>
<dbReference type="AlphaFoldDB" id="A0A4C1UKF8"/>
<dbReference type="STRING" id="151549.A0A4C1UKF8"/>
<dbReference type="PANTHER" id="PTHR36688:SF1">
    <property type="entry name" value="ENDONUCLEASE_EXONUCLEASE_PHOSPHATASE DOMAIN-CONTAINING PROTEIN"/>
    <property type="match status" value="1"/>
</dbReference>
<feature type="domain" description="Reverse transcriptase" evidence="2">
    <location>
        <begin position="115"/>
        <end position="205"/>
    </location>
</feature>
<evidence type="ECO:0000313" key="3">
    <source>
        <dbReference type="EMBL" id="GBP26799.1"/>
    </source>
</evidence>
<keyword evidence="3" id="KW-0808">Transferase</keyword>
<evidence type="ECO:0000313" key="4">
    <source>
        <dbReference type="Proteomes" id="UP000299102"/>
    </source>
</evidence>
<dbReference type="EMBL" id="BGZK01000185">
    <property type="protein sequence ID" value="GBP26799.1"/>
    <property type="molecule type" value="Genomic_DNA"/>
</dbReference>
<gene>
    <name evidence="3" type="ORF">EVAR_81164_1</name>
</gene>
<accession>A0A4C1UKF8</accession>
<reference evidence="3 4" key="1">
    <citation type="journal article" date="2019" name="Commun. Biol.">
        <title>The bagworm genome reveals a unique fibroin gene that provides high tensile strength.</title>
        <authorList>
            <person name="Kono N."/>
            <person name="Nakamura H."/>
            <person name="Ohtoshi R."/>
            <person name="Tomita M."/>
            <person name="Numata K."/>
            <person name="Arakawa K."/>
        </authorList>
    </citation>
    <scope>NUCLEOTIDE SEQUENCE [LARGE SCALE GENOMIC DNA]</scope>
</reference>
<dbReference type="PANTHER" id="PTHR36688">
    <property type="entry name" value="ENDO/EXONUCLEASE/PHOSPHATASE DOMAIN-CONTAINING PROTEIN"/>
    <property type="match status" value="1"/>
</dbReference>
<feature type="region of interest" description="Disordered" evidence="1">
    <location>
        <begin position="27"/>
        <end position="60"/>
    </location>
</feature>
<protein>
    <submittedName>
        <fullName evidence="3">Probable RNA-directed DNA polymerase from transposon X-element</fullName>
    </submittedName>
</protein>
<keyword evidence="3" id="KW-0548">Nucleotidyltransferase</keyword>
<keyword evidence="3" id="KW-0695">RNA-directed DNA polymerase</keyword>
<dbReference type="OrthoDB" id="10050074at2759"/>
<dbReference type="InterPro" id="IPR000477">
    <property type="entry name" value="RT_dom"/>
</dbReference>